<dbReference type="Pfam" id="PF17942">
    <property type="entry name" value="Morc6_S5"/>
    <property type="match status" value="1"/>
</dbReference>
<evidence type="ECO:0000313" key="16">
    <source>
        <dbReference type="Proteomes" id="UP000228380"/>
    </source>
</evidence>
<keyword evidence="6" id="KW-0227">DNA damage</keyword>
<dbReference type="GO" id="GO:0004519">
    <property type="term" value="F:endonuclease activity"/>
    <property type="evidence" value="ECO:0007669"/>
    <property type="project" value="UniProtKB-KW"/>
</dbReference>
<evidence type="ECO:0000256" key="12">
    <source>
        <dbReference type="ARBA" id="ARBA00023204"/>
    </source>
</evidence>
<evidence type="ECO:0000256" key="10">
    <source>
        <dbReference type="ARBA" id="ARBA00023054"/>
    </source>
</evidence>
<keyword evidence="7" id="KW-0378">Hydrolase</keyword>
<evidence type="ECO:0000256" key="14">
    <source>
        <dbReference type="SAM" id="MobiDB-lite"/>
    </source>
</evidence>
<comment type="subcellular location">
    <subcellularLocation>
        <location evidence="1">Nucleus</location>
    </subcellularLocation>
</comment>
<evidence type="ECO:0000256" key="5">
    <source>
        <dbReference type="ARBA" id="ARBA00022759"/>
    </source>
</evidence>
<dbReference type="KEGG" id="pda:103703795"/>
<gene>
    <name evidence="17" type="primary">LOC103703795</name>
</gene>
<keyword evidence="3" id="KW-0540">Nuclease</keyword>
<evidence type="ECO:0000313" key="17">
    <source>
        <dbReference type="RefSeq" id="XP_038982936.1"/>
    </source>
</evidence>
<evidence type="ECO:0000256" key="3">
    <source>
        <dbReference type="ARBA" id="ARBA00022722"/>
    </source>
</evidence>
<dbReference type="GO" id="GO:0031047">
    <property type="term" value="P:regulatory ncRNA-mediated gene silencing"/>
    <property type="evidence" value="ECO:0007669"/>
    <property type="project" value="UniProtKB-KW"/>
</dbReference>
<dbReference type="GO" id="GO:0005634">
    <property type="term" value="C:nucleus"/>
    <property type="evidence" value="ECO:0007669"/>
    <property type="project" value="UniProtKB-SubCell"/>
</dbReference>
<dbReference type="AlphaFoldDB" id="A0A8B9A8E4"/>
<dbReference type="InterPro" id="IPR041006">
    <property type="entry name" value="Morc_S5"/>
</dbReference>
<dbReference type="SUPFAM" id="SSF55874">
    <property type="entry name" value="ATPase domain of HSP90 chaperone/DNA topoisomerase II/histidine kinase"/>
    <property type="match status" value="1"/>
</dbReference>
<evidence type="ECO:0000256" key="9">
    <source>
        <dbReference type="ARBA" id="ARBA00022853"/>
    </source>
</evidence>
<dbReference type="Pfam" id="PF13589">
    <property type="entry name" value="HATPase_c_3"/>
    <property type="match status" value="1"/>
</dbReference>
<evidence type="ECO:0000256" key="4">
    <source>
        <dbReference type="ARBA" id="ARBA00022741"/>
    </source>
</evidence>
<sequence length="700" mass="78435">MSFADSVDLCSDEETEVKYVDPGMRSSLVQKKERPEITNNHPEIEEFATVQGLELISSNRVPNGSCRTDQGCLSTFCYLPELPDSVPLCRWFWKAGDSVTGATPEPISIVHVGVQDRLRVHPKFLHSNATSHKWAFGAIAELLDNAVDEVQNGATFVRVDKITNTRDGNHALLIQDDGGGMDPESLRRCMSFGFSDKRSESSIGQYGNGFKTSTMRLGADVVVLSRCMNRRTLTQSVGLLSYTFLRQTGCDDIVVPMVDYEFNPSTGVFQSLIRHSEKQFSSNLSTLLRWSPFATEVGLLNQFNDLGHHGTKIIMFNLWLNDDGDVELDFDSDAEDIMISGASKIGQRKSINQKHIANQLRYSLRVYTSILYLHLPESFKIILRGRVVDPHYIVNDLKFRECIRYKPQVAENMEAKVITTIGFLDGAPDLNIHGFNVYHKNRLILPFCPVLSDRKGRGVAGVLEANFLKPTHDKQDFEKSTLYYKLETRLKDMTLEYWDYHCHLVGYSCKKAPRTVVPTADPAHQLHHSGTCNGVMVNDGVPAPFHQFLCTETLSGVVPPVTLKPGSSKADISGSASVTGVRDPTGLPGKRRQENYITVTEALKRQAVSGGNSAGLKSNDKMQVQRLHGDKQRQVQEIITMMLENKKLRAQCAEYEMAETLLLHKAWRLSDELQDVQEVYKNLAAELKAMDDFKMSGCTR</sequence>
<reference evidence="16" key="1">
    <citation type="journal article" date="2019" name="Nat. Commun.">
        <title>Genome-wide association mapping of date palm fruit traits.</title>
        <authorList>
            <person name="Hazzouri K.M."/>
            <person name="Gros-Balthazard M."/>
            <person name="Flowers J.M."/>
            <person name="Copetti D."/>
            <person name="Lemansour A."/>
            <person name="Lebrun M."/>
            <person name="Masmoudi K."/>
            <person name="Ferrand S."/>
            <person name="Dhar M.I."/>
            <person name="Fresquez Z.A."/>
            <person name="Rosas U."/>
            <person name="Zhang J."/>
            <person name="Talag J."/>
            <person name="Lee S."/>
            <person name="Kudrna D."/>
            <person name="Powell R.F."/>
            <person name="Leitch I.J."/>
            <person name="Krueger R.R."/>
            <person name="Wing R.A."/>
            <person name="Amiri K.M.A."/>
            <person name="Purugganan M.D."/>
        </authorList>
    </citation>
    <scope>NUCLEOTIDE SEQUENCE [LARGE SCALE GENOMIC DNA]</scope>
    <source>
        <strain evidence="16">cv. Khalas</strain>
    </source>
</reference>
<evidence type="ECO:0000256" key="2">
    <source>
        <dbReference type="ARBA" id="ARBA00007845"/>
    </source>
</evidence>
<dbReference type="PANTHER" id="PTHR23336:SF44">
    <property type="entry name" value="PROTEIN MICRORCHIDIA 6"/>
    <property type="match status" value="1"/>
</dbReference>
<dbReference type="GeneID" id="103703795"/>
<reference evidence="17" key="2">
    <citation type="submission" date="2025-08" db="UniProtKB">
        <authorList>
            <consortium name="RefSeq"/>
        </authorList>
    </citation>
    <scope>IDENTIFICATION</scope>
    <source>
        <tissue evidence="17">Young leaves</tissue>
    </source>
</reference>
<feature type="region of interest" description="Disordered" evidence="14">
    <location>
        <begin position="568"/>
        <end position="590"/>
    </location>
</feature>
<dbReference type="GO" id="GO:0005524">
    <property type="term" value="F:ATP binding"/>
    <property type="evidence" value="ECO:0007669"/>
    <property type="project" value="UniProtKB-KW"/>
</dbReference>
<comment type="similarity">
    <text evidence="2">Belongs to the MORC ATPase protein family.</text>
</comment>
<protein>
    <submittedName>
        <fullName evidence="17">Protein MICRORCHIDIA 6-like isoform X1</fullName>
    </submittedName>
</protein>
<evidence type="ECO:0000256" key="1">
    <source>
        <dbReference type="ARBA" id="ARBA00004123"/>
    </source>
</evidence>
<dbReference type="InterPro" id="IPR045261">
    <property type="entry name" value="MORC_ATPase"/>
</dbReference>
<evidence type="ECO:0000259" key="15">
    <source>
        <dbReference type="Pfam" id="PF17942"/>
    </source>
</evidence>
<evidence type="ECO:0000256" key="6">
    <source>
        <dbReference type="ARBA" id="ARBA00022763"/>
    </source>
</evidence>
<dbReference type="FunFam" id="3.30.565.10:FF:000075">
    <property type="entry name" value="MORC family CW-type zinc finger protein 4"/>
    <property type="match status" value="1"/>
</dbReference>
<dbReference type="RefSeq" id="XP_038982936.1">
    <property type="nucleotide sequence ID" value="XM_039127008.1"/>
</dbReference>
<name>A0A8B9A8E4_PHODC</name>
<keyword evidence="9" id="KW-0156">Chromatin regulator</keyword>
<dbReference type="Proteomes" id="UP000228380">
    <property type="component" value="Chromosome 6"/>
</dbReference>
<dbReference type="OrthoDB" id="757982at2759"/>
<organism evidence="16 17">
    <name type="scientific">Phoenix dactylifera</name>
    <name type="common">Date palm</name>
    <dbReference type="NCBI Taxonomy" id="42345"/>
    <lineage>
        <taxon>Eukaryota</taxon>
        <taxon>Viridiplantae</taxon>
        <taxon>Streptophyta</taxon>
        <taxon>Embryophyta</taxon>
        <taxon>Tracheophyta</taxon>
        <taxon>Spermatophyta</taxon>
        <taxon>Magnoliopsida</taxon>
        <taxon>Liliopsida</taxon>
        <taxon>Arecaceae</taxon>
        <taxon>Coryphoideae</taxon>
        <taxon>Phoeniceae</taxon>
        <taxon>Phoenix</taxon>
    </lineage>
</organism>
<keyword evidence="10" id="KW-0175">Coiled coil</keyword>
<dbReference type="GO" id="GO:0006281">
    <property type="term" value="P:DNA repair"/>
    <property type="evidence" value="ECO:0007669"/>
    <property type="project" value="UniProtKB-KW"/>
</dbReference>
<proteinExistence type="inferred from homology"/>
<keyword evidence="5" id="KW-0255">Endonuclease</keyword>
<keyword evidence="16" id="KW-1185">Reference proteome</keyword>
<evidence type="ECO:0000256" key="8">
    <source>
        <dbReference type="ARBA" id="ARBA00022840"/>
    </source>
</evidence>
<feature type="domain" description="Morc S5" evidence="15">
    <location>
        <begin position="362"/>
        <end position="498"/>
    </location>
</feature>
<evidence type="ECO:0000256" key="11">
    <source>
        <dbReference type="ARBA" id="ARBA00023158"/>
    </source>
</evidence>
<dbReference type="GO" id="GO:0016887">
    <property type="term" value="F:ATP hydrolysis activity"/>
    <property type="evidence" value="ECO:0007669"/>
    <property type="project" value="InterPro"/>
</dbReference>
<dbReference type="GO" id="GO:0031349">
    <property type="term" value="P:positive regulation of defense response"/>
    <property type="evidence" value="ECO:0007669"/>
    <property type="project" value="UniProtKB-ARBA"/>
</dbReference>
<evidence type="ECO:0000256" key="7">
    <source>
        <dbReference type="ARBA" id="ARBA00022801"/>
    </source>
</evidence>
<keyword evidence="8" id="KW-0067">ATP-binding</keyword>
<keyword evidence="13" id="KW-0539">Nucleus</keyword>
<dbReference type="PANTHER" id="PTHR23336">
    <property type="entry name" value="ZINC FINGER CW-TYPE COILED-COIL DOMAIN PROTEIN 3"/>
    <property type="match status" value="1"/>
</dbReference>
<dbReference type="GO" id="GO:0006325">
    <property type="term" value="P:chromatin organization"/>
    <property type="evidence" value="ECO:0007669"/>
    <property type="project" value="UniProtKB-KW"/>
</dbReference>
<dbReference type="InterPro" id="IPR036890">
    <property type="entry name" value="HATPase_C_sf"/>
</dbReference>
<keyword evidence="4" id="KW-0547">Nucleotide-binding</keyword>
<dbReference type="Gene3D" id="3.30.565.10">
    <property type="entry name" value="Histidine kinase-like ATPase, C-terminal domain"/>
    <property type="match status" value="1"/>
</dbReference>
<accession>A0A8B9A8E4</accession>
<evidence type="ECO:0000256" key="13">
    <source>
        <dbReference type="ARBA" id="ARBA00023242"/>
    </source>
</evidence>
<keyword evidence="11" id="KW-0943">RNA-mediated gene silencing</keyword>
<keyword evidence="12" id="KW-0234">DNA repair</keyword>